<dbReference type="OrthoDB" id="9792322at2"/>
<gene>
    <name evidence="2" type="ORF">C8N25_12765</name>
</gene>
<dbReference type="PANTHER" id="PTHR12526:SF630">
    <property type="entry name" value="GLYCOSYLTRANSFERASE"/>
    <property type="match status" value="1"/>
</dbReference>
<dbReference type="GO" id="GO:0016757">
    <property type="term" value="F:glycosyltransferase activity"/>
    <property type="evidence" value="ECO:0007669"/>
    <property type="project" value="InterPro"/>
</dbReference>
<sequence>MTKVAILLTNSLETSYGGIGPFVKNLDVHLSKYYDLSYFYLPEKFENCTIIPHRFLYFVYICSKYFTLKKYDFVISHSPEGSFVVSKLGIPYVHIFHGNDNPVSMSIFWYGKYFTSIFDFISKTISKNSLINYTVGNEMEGRKKILNPISHDFVLKENSVRSGFIFAGRLESGKRIGRLIDAYALLPFGIRMNNIFKIAGKGSQLDVLKAKIAELNLENQVILIGNLDNRSLIEQISSSKILLMASEFEGFPMAIAEALSVGVPVISTSVGDIPSFIRTGENGILLDKDYLDEDYKIGIETMLSDYDRFATNAYSTGKIFDAEKITDGLVSDLNKILNIQVK</sequence>
<feature type="domain" description="Glycosyl transferase family 1" evidence="1">
    <location>
        <begin position="161"/>
        <end position="313"/>
    </location>
</feature>
<evidence type="ECO:0000259" key="1">
    <source>
        <dbReference type="Pfam" id="PF00534"/>
    </source>
</evidence>
<keyword evidence="2" id="KW-0808">Transferase</keyword>
<proteinExistence type="predicted"/>
<dbReference type="InterPro" id="IPR001296">
    <property type="entry name" value="Glyco_trans_1"/>
</dbReference>
<comment type="caution">
    <text evidence="2">The sequence shown here is derived from an EMBL/GenBank/DDBJ whole genome shotgun (WGS) entry which is preliminary data.</text>
</comment>
<accession>A0A3E0DH59</accession>
<organism evidence="2 3">
    <name type="scientific">Algoriphagus antarcticus</name>
    <dbReference type="NCBI Taxonomy" id="238540"/>
    <lineage>
        <taxon>Bacteria</taxon>
        <taxon>Pseudomonadati</taxon>
        <taxon>Bacteroidota</taxon>
        <taxon>Cytophagia</taxon>
        <taxon>Cytophagales</taxon>
        <taxon>Cyclobacteriaceae</taxon>
        <taxon>Algoriphagus</taxon>
    </lineage>
</organism>
<name>A0A3E0DH59_9BACT</name>
<keyword evidence="3" id="KW-1185">Reference proteome</keyword>
<dbReference type="Gene3D" id="3.40.50.2000">
    <property type="entry name" value="Glycogen Phosphorylase B"/>
    <property type="match status" value="2"/>
</dbReference>
<dbReference type="AlphaFoldDB" id="A0A3E0DH59"/>
<protein>
    <submittedName>
        <fullName evidence="2">Glycosyltransferase involved in cell wall biosynthesis</fullName>
    </submittedName>
</protein>
<evidence type="ECO:0000313" key="3">
    <source>
        <dbReference type="Proteomes" id="UP000256405"/>
    </source>
</evidence>
<dbReference type="EMBL" id="QUNF01000027">
    <property type="protein sequence ID" value="REG81417.1"/>
    <property type="molecule type" value="Genomic_DNA"/>
</dbReference>
<dbReference type="Pfam" id="PF00534">
    <property type="entry name" value="Glycos_transf_1"/>
    <property type="match status" value="1"/>
</dbReference>
<dbReference type="RefSeq" id="WP_086542972.1">
    <property type="nucleotide sequence ID" value="NZ_MSSW01000058.1"/>
</dbReference>
<dbReference type="PANTHER" id="PTHR12526">
    <property type="entry name" value="GLYCOSYLTRANSFERASE"/>
    <property type="match status" value="1"/>
</dbReference>
<evidence type="ECO:0000313" key="2">
    <source>
        <dbReference type="EMBL" id="REG81417.1"/>
    </source>
</evidence>
<dbReference type="Proteomes" id="UP000256405">
    <property type="component" value="Unassembled WGS sequence"/>
</dbReference>
<reference evidence="2 3" key="1">
    <citation type="submission" date="2018-08" db="EMBL/GenBank/DDBJ databases">
        <title>Genomic Encyclopedia of Archaeal and Bacterial Type Strains, Phase II (KMG-II): from individual species to whole genera.</title>
        <authorList>
            <person name="Goeker M."/>
        </authorList>
    </citation>
    <scope>NUCLEOTIDE SEQUENCE [LARGE SCALE GENOMIC DNA]</scope>
    <source>
        <strain evidence="2 3">DSM 15986</strain>
    </source>
</reference>
<dbReference type="SUPFAM" id="SSF53756">
    <property type="entry name" value="UDP-Glycosyltransferase/glycogen phosphorylase"/>
    <property type="match status" value="1"/>
</dbReference>